<dbReference type="RefSeq" id="WP_158403676.1">
    <property type="nucleotide sequence ID" value="NZ_QVER01000017.1"/>
</dbReference>
<organism evidence="1 2">
    <name type="scientific">Faecalibacterium prausnitzii</name>
    <dbReference type="NCBI Taxonomy" id="853"/>
    <lineage>
        <taxon>Bacteria</taxon>
        <taxon>Bacillati</taxon>
        <taxon>Bacillota</taxon>
        <taxon>Clostridia</taxon>
        <taxon>Eubacteriales</taxon>
        <taxon>Oscillospiraceae</taxon>
        <taxon>Faecalibacterium</taxon>
    </lineage>
</organism>
<comment type="caution">
    <text evidence="1">The sequence shown here is derived from an EMBL/GenBank/DDBJ whole genome shotgun (WGS) entry which is preliminary data.</text>
</comment>
<evidence type="ECO:0000313" key="1">
    <source>
        <dbReference type="EMBL" id="RGB88187.1"/>
    </source>
</evidence>
<gene>
    <name evidence="1" type="ORF">DWZ46_12060</name>
</gene>
<evidence type="ECO:0000313" key="2">
    <source>
        <dbReference type="Proteomes" id="UP000260991"/>
    </source>
</evidence>
<accession>A0A3E2TZI9</accession>
<dbReference type="Proteomes" id="UP000260991">
    <property type="component" value="Unassembled WGS sequence"/>
</dbReference>
<name>A0A3E2TZI9_9FIRM</name>
<sequence length="77" mass="8714">METILAALITGAVTLIGVLIANGKSQAVTDTKLEELTREVRAHNNFAQRVPILEEQMKVVNHRIADLEMHEHERERN</sequence>
<proteinExistence type="predicted"/>
<dbReference type="EMBL" id="QVER01000017">
    <property type="protein sequence ID" value="RGB88187.1"/>
    <property type="molecule type" value="Genomic_DNA"/>
</dbReference>
<reference evidence="1 2" key="1">
    <citation type="submission" date="2018-08" db="EMBL/GenBank/DDBJ databases">
        <title>A genome reference for cultivated species of the human gut microbiota.</title>
        <authorList>
            <person name="Zou Y."/>
            <person name="Xue W."/>
            <person name="Luo G."/>
        </authorList>
    </citation>
    <scope>NUCLEOTIDE SEQUENCE [LARGE SCALE GENOMIC DNA]</scope>
    <source>
        <strain evidence="1 2">AF32-8AC</strain>
    </source>
</reference>
<protein>
    <submittedName>
        <fullName evidence="1">Uncharacterized protein</fullName>
    </submittedName>
</protein>
<dbReference type="AlphaFoldDB" id="A0A3E2TZI9"/>